<dbReference type="Pfam" id="PF09458">
    <property type="entry name" value="H_lectin"/>
    <property type="match status" value="1"/>
</dbReference>
<proteinExistence type="predicted"/>
<accession>A0A0A0HM05</accession>
<reference evidence="2 3" key="1">
    <citation type="submission" date="2013-01" db="EMBL/GenBank/DDBJ databases">
        <authorList>
            <person name="Fiebig A."/>
            <person name="Goeker M."/>
            <person name="Klenk H.-P.P."/>
        </authorList>
    </citation>
    <scope>NUCLEOTIDE SEQUENCE [LARGE SCALE GENOMIC DNA]</scope>
    <source>
        <strain evidence="2 3">DSM 17069</strain>
    </source>
</reference>
<dbReference type="RefSeq" id="WP_037272605.1">
    <property type="nucleotide sequence ID" value="NZ_KN293979.1"/>
</dbReference>
<dbReference type="GO" id="GO:0045335">
    <property type="term" value="C:phagocytic vesicle"/>
    <property type="evidence" value="ECO:0007669"/>
    <property type="project" value="TreeGrafter"/>
</dbReference>
<dbReference type="PANTHER" id="PTHR46938">
    <property type="entry name" value="DISCOIDIN-1 SUBUNIT A-RELATED-RELATED"/>
    <property type="match status" value="1"/>
</dbReference>
<dbReference type="AlphaFoldDB" id="A0A0A0HM05"/>
<dbReference type="GO" id="GO:0009986">
    <property type="term" value="C:cell surface"/>
    <property type="evidence" value="ECO:0007669"/>
    <property type="project" value="TreeGrafter"/>
</dbReference>
<dbReference type="PATRIC" id="fig|1288298.3.peg.1927"/>
<evidence type="ECO:0000313" key="2">
    <source>
        <dbReference type="EMBL" id="KGM88215.1"/>
    </source>
</evidence>
<evidence type="ECO:0000259" key="1">
    <source>
        <dbReference type="Pfam" id="PF09458"/>
    </source>
</evidence>
<dbReference type="GO" id="GO:0070492">
    <property type="term" value="F:oligosaccharide binding"/>
    <property type="evidence" value="ECO:0007669"/>
    <property type="project" value="TreeGrafter"/>
</dbReference>
<dbReference type="EMBL" id="AONH01000010">
    <property type="protein sequence ID" value="KGM88215.1"/>
    <property type="molecule type" value="Genomic_DNA"/>
</dbReference>
<dbReference type="GO" id="GO:0030247">
    <property type="term" value="F:polysaccharide binding"/>
    <property type="evidence" value="ECO:0007669"/>
    <property type="project" value="TreeGrafter"/>
</dbReference>
<evidence type="ECO:0000313" key="3">
    <source>
        <dbReference type="Proteomes" id="UP000030021"/>
    </source>
</evidence>
<dbReference type="InterPro" id="IPR037221">
    <property type="entry name" value="H-type_lectin_dom_sf"/>
</dbReference>
<organism evidence="2 3">
    <name type="scientific">Roseovarius mucosus DSM 17069</name>
    <dbReference type="NCBI Taxonomy" id="1288298"/>
    <lineage>
        <taxon>Bacteria</taxon>
        <taxon>Pseudomonadati</taxon>
        <taxon>Pseudomonadota</taxon>
        <taxon>Alphaproteobacteria</taxon>
        <taxon>Rhodobacterales</taxon>
        <taxon>Roseobacteraceae</taxon>
        <taxon>Roseovarius</taxon>
    </lineage>
</organism>
<protein>
    <submittedName>
        <fullName evidence="2">H-type lectin domain protein</fullName>
    </submittedName>
</protein>
<dbReference type="InterPro" id="IPR019019">
    <property type="entry name" value="H-type_lectin_domain"/>
</dbReference>
<dbReference type="HOGENOM" id="CLU_155897_0_0_5"/>
<dbReference type="SUPFAM" id="SSF141086">
    <property type="entry name" value="Agglutinin HPA-like"/>
    <property type="match status" value="1"/>
</dbReference>
<dbReference type="eggNOG" id="ENOG5032SUT">
    <property type="taxonomic scope" value="Bacteria"/>
</dbReference>
<dbReference type="GO" id="GO:0046871">
    <property type="term" value="F:N-acetylgalactosamine binding"/>
    <property type="evidence" value="ECO:0007669"/>
    <property type="project" value="TreeGrafter"/>
</dbReference>
<dbReference type="InterPro" id="IPR052487">
    <property type="entry name" value="Galactose-binding_lectin"/>
</dbReference>
<comment type="caution">
    <text evidence="2">The sequence shown here is derived from an EMBL/GenBank/DDBJ whole genome shotgun (WGS) entry which is preliminary data.</text>
</comment>
<feature type="domain" description="H-type lectin" evidence="1">
    <location>
        <begin position="39"/>
        <end position="103"/>
    </location>
</feature>
<dbReference type="GO" id="GO:0098609">
    <property type="term" value="P:cell-cell adhesion"/>
    <property type="evidence" value="ECO:0007669"/>
    <property type="project" value="TreeGrafter"/>
</dbReference>
<sequence>MKFLINQAIGIEQGDDVLFSDFADGGEMWTGSGARERRKKITFSSPFKSEPAVHVALSLWDMDSATNARADVTAEKITTKGFDIVFRTWADTRVARVRVRWMALGEVFHEDDWQDVY</sequence>
<dbReference type="Proteomes" id="UP000030021">
    <property type="component" value="Unassembled WGS sequence"/>
</dbReference>
<dbReference type="OrthoDB" id="7658568at2"/>
<name>A0A0A0HM05_9RHOB</name>
<dbReference type="GO" id="GO:0098636">
    <property type="term" value="C:protein complex involved in cell adhesion"/>
    <property type="evidence" value="ECO:0007669"/>
    <property type="project" value="TreeGrafter"/>
</dbReference>
<dbReference type="Gene3D" id="2.60.40.2080">
    <property type="match status" value="1"/>
</dbReference>
<dbReference type="STRING" id="215743.ROSMUCSMR3_01216"/>
<keyword evidence="2" id="KW-0430">Lectin</keyword>
<gene>
    <name evidence="2" type="ORF">rosmuc_01910</name>
</gene>